<evidence type="ECO:0000256" key="5">
    <source>
        <dbReference type="HAMAP-Rule" id="MF_01206"/>
    </source>
</evidence>
<keyword evidence="2 5" id="KW-0479">Metal-binding</keyword>
<sequence length="319" mass="35319">MSSFKPGRFSSARLTYDAVTPKNLYLNRRAFMVGAGALAAAGVASSAFAEPLKARASAYKVDEKLTPQDAVTTYNNFYEFGTDKSDPSANSGSYKPLPWKLTVDGLVKQPKEFDIQDLIAKMPLEERIYRMRCVEAWSMVIPWIGFPLASLLSQVEPLGSAKYIAFTGLVRPEEMPGQTGLFQVLDWPYIEGLRLDEANHPLTILSVGLYGETLPNANGAPIRLVVPWKYGFKGIKAITKISFVEKQPPTSWQQQAANEYGFYANVNPEVDHPRWSQATERRIGEGSFLGSGRRPTLPFNGYGDEVASLYAGLNLKANY</sequence>
<keyword evidence="1 5" id="KW-0500">Molybdenum</keyword>
<dbReference type="OrthoDB" id="9795587at2"/>
<evidence type="ECO:0000259" key="6">
    <source>
        <dbReference type="Pfam" id="PF00174"/>
    </source>
</evidence>
<name>A0A5C5CIL6_9HYPH</name>
<proteinExistence type="inferred from homology"/>
<keyword evidence="4 5" id="KW-0560">Oxidoreductase</keyword>
<dbReference type="RefSeq" id="WP_140021534.1">
    <property type="nucleotide sequence ID" value="NZ_JACIEX010000008.1"/>
</dbReference>
<dbReference type="EMBL" id="JACIEX010000008">
    <property type="protein sequence ID" value="MBB4094994.1"/>
    <property type="molecule type" value="Genomic_DNA"/>
</dbReference>
<dbReference type="Pfam" id="PF00174">
    <property type="entry name" value="Oxidored_molyb"/>
    <property type="match status" value="1"/>
</dbReference>
<comment type="caution">
    <text evidence="5">Lacks conserved residue(s) required for the propagation of feature annotation.</text>
</comment>
<dbReference type="NCBIfam" id="NF003767">
    <property type="entry name" value="PRK05363.1"/>
    <property type="match status" value="1"/>
</dbReference>
<dbReference type="AlphaFoldDB" id="A0A5C5CIL6"/>
<organism evidence="8 9">
    <name type="scientific">Brucella pecoris</name>
    <dbReference type="NCBI Taxonomy" id="867683"/>
    <lineage>
        <taxon>Bacteria</taxon>
        <taxon>Pseudomonadati</taxon>
        <taxon>Pseudomonadota</taxon>
        <taxon>Alphaproteobacteria</taxon>
        <taxon>Hyphomicrobiales</taxon>
        <taxon>Brucellaceae</taxon>
        <taxon>Brucella/Ochrobactrum group</taxon>
        <taxon>Brucella</taxon>
    </lineage>
</organism>
<gene>
    <name evidence="5 8" type="primary">msrP</name>
    <name evidence="8" type="ORF">FIB18_15355</name>
    <name evidence="7" type="ORF">GGQ79_003533</name>
</gene>
<evidence type="ECO:0000256" key="2">
    <source>
        <dbReference type="ARBA" id="ARBA00022723"/>
    </source>
</evidence>
<accession>A0A5C5CIL6</accession>
<feature type="binding site" evidence="5">
    <location>
        <position position="218"/>
    </location>
    <ligand>
        <name>Mo-molybdopterin</name>
        <dbReference type="ChEBI" id="CHEBI:71302"/>
    </ligand>
</feature>
<keyword evidence="3 5" id="KW-0732">Signal</keyword>
<evidence type="ECO:0000256" key="3">
    <source>
        <dbReference type="ARBA" id="ARBA00022729"/>
    </source>
</evidence>
<feature type="binding site" evidence="5">
    <location>
        <position position="223"/>
    </location>
    <ligand>
        <name>Mo-molybdopterin</name>
        <dbReference type="ChEBI" id="CHEBI:71302"/>
    </ligand>
</feature>
<feature type="domain" description="Oxidoreductase molybdopterin-binding" evidence="6">
    <location>
        <begin position="96"/>
        <end position="252"/>
    </location>
</feature>
<reference evidence="8 9" key="1">
    <citation type="journal article" date="2011" name="Int. J. Syst. Evol. Microbiol.">
        <title>Ochrobactrum pecoris sp. nov., isolated from farm animals.</title>
        <authorList>
            <person name="Kampfer P."/>
            <person name="Huber B."/>
            <person name="Busse H.J."/>
            <person name="Scholz H.C."/>
            <person name="Tomaso H."/>
            <person name="Hotzel H."/>
            <person name="Melzer F."/>
        </authorList>
    </citation>
    <scope>NUCLEOTIDE SEQUENCE [LARGE SCALE GENOMIC DNA]</scope>
    <source>
        <strain evidence="8 9">08RB2639</strain>
    </source>
</reference>
<comment type="PTM">
    <text evidence="5">Predicted to be exported by the Tat system. The position of the signal peptide cleavage has not been experimentally proven.</text>
</comment>
<feature type="binding site" evidence="5">
    <location>
        <begin position="78"/>
        <end position="79"/>
    </location>
    <ligand>
        <name>Mo-molybdopterin</name>
        <dbReference type="ChEBI" id="CHEBI:71302"/>
    </ligand>
</feature>
<feature type="binding site" evidence="5">
    <location>
        <begin position="234"/>
        <end position="236"/>
    </location>
    <ligand>
        <name>Mo-molybdopterin</name>
        <dbReference type="ChEBI" id="CHEBI:71302"/>
    </ligand>
</feature>
<evidence type="ECO:0000256" key="1">
    <source>
        <dbReference type="ARBA" id="ARBA00022505"/>
    </source>
</evidence>
<dbReference type="EMBL" id="VEWK01000008">
    <property type="protein sequence ID" value="TNV10951.1"/>
    <property type="molecule type" value="Genomic_DNA"/>
</dbReference>
<comment type="catalytic activity">
    <reaction evidence="5">
        <text>L-methionyl-[protein] + a quinone + H2O = L-methionyl-(S)-S-oxide-[protein] + a quinol</text>
        <dbReference type="Rhea" id="RHEA:51292"/>
        <dbReference type="Rhea" id="RHEA-COMP:12313"/>
        <dbReference type="Rhea" id="RHEA-COMP:12315"/>
        <dbReference type="ChEBI" id="CHEBI:15377"/>
        <dbReference type="ChEBI" id="CHEBI:16044"/>
        <dbReference type="ChEBI" id="CHEBI:24646"/>
        <dbReference type="ChEBI" id="CHEBI:44120"/>
        <dbReference type="ChEBI" id="CHEBI:132124"/>
    </reaction>
</comment>
<keyword evidence="10" id="KW-1185">Reference proteome</keyword>
<protein>
    <recommendedName>
        <fullName evidence="5">Protein-methionine-sulfoxide reductase catalytic subunit MsrP</fullName>
        <ecNumber evidence="5">1.8.5.-</ecNumber>
    </recommendedName>
</protein>
<comment type="caution">
    <text evidence="8">The sequence shown here is derived from an EMBL/GenBank/DDBJ whole genome shotgun (WGS) entry which is preliminary data.</text>
</comment>
<dbReference type="InterPro" id="IPR000572">
    <property type="entry name" value="OxRdtase_Mopterin-bd_dom"/>
</dbReference>
<reference evidence="7 10" key="3">
    <citation type="submission" date="2020-08" db="EMBL/GenBank/DDBJ databases">
        <title>Genomic Encyclopedia of Type Strains, Phase IV (KMG-IV): sequencing the most valuable type-strain genomes for metagenomic binning, comparative biology and taxonomic classification.</title>
        <authorList>
            <person name="Goeker M."/>
        </authorList>
    </citation>
    <scope>NUCLEOTIDE SEQUENCE [LARGE SCALE GENOMIC DNA]</scope>
    <source>
        <strain evidence="7 10">DSM 23868</strain>
    </source>
</reference>
<dbReference type="GO" id="GO:0043546">
    <property type="term" value="F:molybdopterin cofactor binding"/>
    <property type="evidence" value="ECO:0007669"/>
    <property type="project" value="UniProtKB-UniRule"/>
</dbReference>
<dbReference type="PANTHER" id="PTHR43032">
    <property type="entry name" value="PROTEIN-METHIONINE-SULFOXIDE REDUCTASE"/>
    <property type="match status" value="1"/>
</dbReference>
<feature type="binding site" evidence="5">
    <location>
        <position position="133"/>
    </location>
    <ligand>
        <name>Mo-molybdopterin</name>
        <dbReference type="ChEBI" id="CHEBI:71302"/>
    </ligand>
    <ligandPart>
        <name>Mo</name>
        <dbReference type="ChEBI" id="CHEBI:28685"/>
    </ligandPart>
</feature>
<dbReference type="EC" id="1.8.5.-" evidence="5"/>
<dbReference type="PANTHER" id="PTHR43032:SF3">
    <property type="entry name" value="PROTEIN-METHIONINE-SULFOXIDE REDUCTASE CATALYTIC SUBUNIT MSRP"/>
    <property type="match status" value="1"/>
</dbReference>
<comment type="function">
    <text evidence="5">Part of the MsrPQ system that repairs oxidized periplasmic proteins containing methionine sulfoxide residues (Met-O), using respiratory chain electrons. Thus protects these proteins from oxidative-stress damage caused by reactive species of oxygen and chlorine generated by the host defense mechanisms. MsrPQ is essential for the maintenance of envelope integrity under bleach stress, rescuing a wide series of structurally unrelated periplasmic proteins from methionine oxidation. The catalytic subunit MsrP is non-stereospecific, being able to reduce both (R-) and (S-) diastereoisomers of methionine sulfoxide.</text>
</comment>
<dbReference type="HAMAP" id="MF_01206">
    <property type="entry name" value="MsrP"/>
    <property type="match status" value="1"/>
</dbReference>
<comment type="cofactor">
    <cofactor evidence="5">
        <name>Mo-molybdopterin</name>
        <dbReference type="ChEBI" id="CHEBI:71302"/>
    </cofactor>
    <text evidence="5">Binds 1 Mo-molybdopterin (Mo-MPT) cofactor per subunit.</text>
</comment>
<dbReference type="Gene3D" id="3.90.420.10">
    <property type="entry name" value="Oxidoreductase, molybdopterin-binding domain"/>
    <property type="match status" value="1"/>
</dbReference>
<dbReference type="SUPFAM" id="SSF56524">
    <property type="entry name" value="Oxidoreductase molybdopterin-binding domain"/>
    <property type="match status" value="1"/>
</dbReference>
<evidence type="ECO:0000313" key="10">
    <source>
        <dbReference type="Proteomes" id="UP000553980"/>
    </source>
</evidence>
<dbReference type="PROSITE" id="PS51318">
    <property type="entry name" value="TAT"/>
    <property type="match status" value="1"/>
</dbReference>
<dbReference type="Proteomes" id="UP000553980">
    <property type="component" value="Unassembled WGS sequence"/>
</dbReference>
<evidence type="ECO:0000256" key="4">
    <source>
        <dbReference type="ARBA" id="ARBA00023002"/>
    </source>
</evidence>
<dbReference type="GO" id="GO:0016672">
    <property type="term" value="F:oxidoreductase activity, acting on a sulfur group of donors, quinone or similar compound as acceptor"/>
    <property type="evidence" value="ECO:0007669"/>
    <property type="project" value="UniProtKB-UniRule"/>
</dbReference>
<comment type="similarity">
    <text evidence="5">Belongs to the MsrP family.</text>
</comment>
<feature type="binding site" evidence="5">
    <location>
        <position position="75"/>
    </location>
    <ligand>
        <name>Mo-molybdopterin</name>
        <dbReference type="ChEBI" id="CHEBI:71302"/>
    </ligand>
</feature>
<dbReference type="InterPro" id="IPR022867">
    <property type="entry name" value="MsrP"/>
</dbReference>
<evidence type="ECO:0000313" key="9">
    <source>
        <dbReference type="Proteomes" id="UP000313390"/>
    </source>
</evidence>
<evidence type="ECO:0000313" key="7">
    <source>
        <dbReference type="EMBL" id="MBB4094994.1"/>
    </source>
</evidence>
<dbReference type="InterPro" id="IPR006311">
    <property type="entry name" value="TAT_signal"/>
</dbReference>
<comment type="catalytic activity">
    <reaction evidence="5">
        <text>L-methionyl-[protein] + a quinone + H2O = L-methionyl-(R)-S-oxide-[protein] + a quinol</text>
        <dbReference type="Rhea" id="RHEA:51296"/>
        <dbReference type="Rhea" id="RHEA-COMP:12313"/>
        <dbReference type="Rhea" id="RHEA-COMP:12314"/>
        <dbReference type="ChEBI" id="CHEBI:15377"/>
        <dbReference type="ChEBI" id="CHEBI:16044"/>
        <dbReference type="ChEBI" id="CHEBI:24646"/>
        <dbReference type="ChEBI" id="CHEBI:45764"/>
        <dbReference type="ChEBI" id="CHEBI:132124"/>
    </reaction>
</comment>
<dbReference type="Proteomes" id="UP000313390">
    <property type="component" value="Unassembled WGS sequence"/>
</dbReference>
<evidence type="ECO:0000313" key="8">
    <source>
        <dbReference type="EMBL" id="TNV10951.1"/>
    </source>
</evidence>
<dbReference type="InterPro" id="IPR036374">
    <property type="entry name" value="OxRdtase_Mopterin-bd_sf"/>
</dbReference>
<dbReference type="GO" id="GO:0046872">
    <property type="term" value="F:metal ion binding"/>
    <property type="evidence" value="ECO:0007669"/>
    <property type="project" value="UniProtKB-KW"/>
</dbReference>
<dbReference type="GO" id="GO:0030091">
    <property type="term" value="P:protein repair"/>
    <property type="evidence" value="ECO:0007669"/>
    <property type="project" value="UniProtKB-UniRule"/>
</dbReference>
<comment type="subunit">
    <text evidence="5">Heterodimer of a catalytic subunit (MsrP) and a heme-binding subunit (MsrQ).</text>
</comment>
<reference evidence="8" key="2">
    <citation type="submission" date="2019-06" db="EMBL/GenBank/DDBJ databases">
        <authorList>
            <person name="Hu M."/>
        </authorList>
    </citation>
    <scope>NUCLEOTIDE SEQUENCE</scope>
    <source>
        <strain evidence="8">08RB2639</strain>
    </source>
</reference>